<dbReference type="InterPro" id="IPR029063">
    <property type="entry name" value="SAM-dependent_MTases_sf"/>
</dbReference>
<dbReference type="EMBL" id="CAEZUF010000094">
    <property type="protein sequence ID" value="CAB4597280.1"/>
    <property type="molecule type" value="Genomic_DNA"/>
</dbReference>
<dbReference type="PANTHER" id="PTHR10509">
    <property type="entry name" value="O-METHYLTRANSFERASE-RELATED"/>
    <property type="match status" value="1"/>
</dbReference>
<gene>
    <name evidence="4" type="ORF">UFOPK1791_00905</name>
</gene>
<dbReference type="Gene3D" id="3.40.50.150">
    <property type="entry name" value="Vaccinia Virus protein VP39"/>
    <property type="match status" value="1"/>
</dbReference>
<dbReference type="PANTHER" id="PTHR10509:SF85">
    <property type="entry name" value="O-METHYLTRANSFERASE RV1220C-RELATED"/>
    <property type="match status" value="1"/>
</dbReference>
<evidence type="ECO:0000256" key="1">
    <source>
        <dbReference type="ARBA" id="ARBA00022603"/>
    </source>
</evidence>
<dbReference type="InterPro" id="IPR002935">
    <property type="entry name" value="SAM_O-MeTrfase"/>
</dbReference>
<dbReference type="PROSITE" id="PS51682">
    <property type="entry name" value="SAM_OMT_I"/>
    <property type="match status" value="1"/>
</dbReference>
<keyword evidence="1" id="KW-0489">Methyltransferase</keyword>
<reference evidence="4" key="1">
    <citation type="submission" date="2020-05" db="EMBL/GenBank/DDBJ databases">
        <authorList>
            <person name="Chiriac C."/>
            <person name="Salcher M."/>
            <person name="Ghai R."/>
            <person name="Kavagutti S V."/>
        </authorList>
    </citation>
    <scope>NUCLEOTIDE SEQUENCE</scope>
</reference>
<dbReference type="GO" id="GO:0008757">
    <property type="term" value="F:S-adenosylmethionine-dependent methyltransferase activity"/>
    <property type="evidence" value="ECO:0007669"/>
    <property type="project" value="TreeGrafter"/>
</dbReference>
<dbReference type="InterPro" id="IPR050362">
    <property type="entry name" value="Cation-dep_OMT"/>
</dbReference>
<keyword evidence="2" id="KW-0808">Transferase</keyword>
<accession>A0A6J6G9R6</accession>
<name>A0A6J6G9R6_9ZZZZ</name>
<evidence type="ECO:0000313" key="4">
    <source>
        <dbReference type="EMBL" id="CAB4597280.1"/>
    </source>
</evidence>
<dbReference type="CDD" id="cd02440">
    <property type="entry name" value="AdoMet_MTases"/>
    <property type="match status" value="1"/>
</dbReference>
<evidence type="ECO:0000256" key="2">
    <source>
        <dbReference type="ARBA" id="ARBA00022679"/>
    </source>
</evidence>
<sequence>MSIPRGDMNSFSENYLPEDTVTQRARARGDEIGTLNTTPIVGSLLRYLTHLIGATSVVEVGTGSGVSGLWIFKGLAKQGVLTSIDEEAENSKIARTAFEDGDINAARYRLITGNTRDVISKLADSLYDLFVIRDFKDLLESVDQGFRALRPGGILLIDSALGGGKVADPTQRDPITISRRETIKSIKETDDRWEPMLLPLGEGVLVATKLN</sequence>
<dbReference type="GO" id="GO:0008171">
    <property type="term" value="F:O-methyltransferase activity"/>
    <property type="evidence" value="ECO:0007669"/>
    <property type="project" value="InterPro"/>
</dbReference>
<proteinExistence type="predicted"/>
<evidence type="ECO:0000256" key="3">
    <source>
        <dbReference type="ARBA" id="ARBA00022691"/>
    </source>
</evidence>
<protein>
    <submittedName>
        <fullName evidence="4">Unannotated protein</fullName>
    </submittedName>
</protein>
<keyword evidence="3" id="KW-0949">S-adenosyl-L-methionine</keyword>
<dbReference type="SUPFAM" id="SSF53335">
    <property type="entry name" value="S-adenosyl-L-methionine-dependent methyltransferases"/>
    <property type="match status" value="1"/>
</dbReference>
<dbReference type="AlphaFoldDB" id="A0A6J6G9R6"/>
<organism evidence="4">
    <name type="scientific">freshwater metagenome</name>
    <dbReference type="NCBI Taxonomy" id="449393"/>
    <lineage>
        <taxon>unclassified sequences</taxon>
        <taxon>metagenomes</taxon>
        <taxon>ecological metagenomes</taxon>
    </lineage>
</organism>
<dbReference type="GO" id="GO:0032259">
    <property type="term" value="P:methylation"/>
    <property type="evidence" value="ECO:0007669"/>
    <property type="project" value="UniProtKB-KW"/>
</dbReference>
<dbReference type="Pfam" id="PF01596">
    <property type="entry name" value="Methyltransf_3"/>
    <property type="match status" value="1"/>
</dbReference>